<dbReference type="EMBL" id="APDY01000035">
    <property type="protein sequence ID" value="EMH29408.1"/>
    <property type="molecule type" value="Genomic_DNA"/>
</dbReference>
<keyword evidence="1" id="KW-1133">Transmembrane helix</keyword>
<dbReference type="AlphaFoldDB" id="M3PX01"/>
<evidence type="ECO:0000313" key="2">
    <source>
        <dbReference type="EMBL" id="EMH29408.1"/>
    </source>
</evidence>
<evidence type="ECO:0000256" key="1">
    <source>
        <dbReference type="SAM" id="Phobius"/>
    </source>
</evidence>
<dbReference type="Proteomes" id="UP000011872">
    <property type="component" value="Unassembled WGS sequence"/>
</dbReference>
<evidence type="ECO:0000313" key="3">
    <source>
        <dbReference type="Proteomes" id="UP000011872"/>
    </source>
</evidence>
<dbReference type="HOGENOM" id="CLU_207147_1_0_7"/>
<comment type="caution">
    <text evidence="2">The sequence shown here is derived from an EMBL/GenBank/DDBJ whole genome shotgun (WGS) entry which is preliminary data.</text>
</comment>
<protein>
    <submittedName>
        <fullName evidence="2">Uncharacterized protein</fullName>
    </submittedName>
</protein>
<gene>
    <name evidence="2" type="ORF">HMPREF1421_00563</name>
</gene>
<keyword evidence="1" id="KW-0812">Transmembrane</keyword>
<proteinExistence type="predicted"/>
<keyword evidence="1" id="KW-0472">Membrane</keyword>
<accession>M3PX01</accession>
<dbReference type="PATRIC" id="fig|1159049.3.peg.522"/>
<sequence>MDNRELDFIKRYFLKRSLGGILVVGGNYFKTPLISLRKWV</sequence>
<name>M3PX01_HELPX</name>
<reference evidence="2 3" key="1">
    <citation type="submission" date="2012-12" db="EMBL/GenBank/DDBJ databases">
        <authorList>
            <person name="Weinstock G."/>
            <person name="Sodergren E."/>
            <person name="Lobos E.A."/>
            <person name="Fulton L."/>
            <person name="Fulton R."/>
            <person name="Courtney L."/>
            <person name="Fronick C."/>
            <person name="O'Laughlin M."/>
            <person name="Godfrey J."/>
            <person name="Wilson R.M."/>
            <person name="Miner T."/>
            <person name="Farmer C."/>
            <person name="Delehaunty K."/>
            <person name="Cordes M."/>
            <person name="Minx P."/>
            <person name="Tomlinson C."/>
            <person name="Chen J."/>
            <person name="Wollam A."/>
            <person name="Pepin K.H."/>
            <person name="Bhonagiri V."/>
            <person name="Zhang X."/>
            <person name="Suruliraj S."/>
            <person name="Antonio M."/>
            <person name="Secka O."/>
            <person name="Thomas J."/>
            <person name="Warren W."/>
            <person name="Mitreva M."/>
            <person name="Mardis E.R."/>
            <person name="Wilson R.K."/>
        </authorList>
    </citation>
    <scope>NUCLEOTIDE SEQUENCE [LARGE SCALE GENOMIC DNA]</scope>
    <source>
        <strain evidence="2 3">GAM265BSii</strain>
    </source>
</reference>
<feature type="transmembrane region" description="Helical" evidence="1">
    <location>
        <begin position="12"/>
        <end position="29"/>
    </location>
</feature>
<organism evidence="2 3">
    <name type="scientific">Helicobacter pylori GAM265BSii</name>
    <dbReference type="NCBI Taxonomy" id="1159049"/>
    <lineage>
        <taxon>Bacteria</taxon>
        <taxon>Pseudomonadati</taxon>
        <taxon>Campylobacterota</taxon>
        <taxon>Epsilonproteobacteria</taxon>
        <taxon>Campylobacterales</taxon>
        <taxon>Helicobacteraceae</taxon>
        <taxon>Helicobacter</taxon>
    </lineage>
</organism>